<dbReference type="PANTHER" id="PTHR31145">
    <property type="entry name" value="INTEGRAL MEMBRANE PROTEIN (AFU_ORTHOLOGUE AFUA_7G01610)"/>
    <property type="match status" value="1"/>
</dbReference>
<evidence type="ECO:0000256" key="6">
    <source>
        <dbReference type="ARBA" id="ARBA00023136"/>
    </source>
</evidence>
<dbReference type="Pfam" id="PF14558">
    <property type="entry name" value="TRP_N"/>
    <property type="match status" value="1"/>
</dbReference>
<dbReference type="OrthoDB" id="5212126at2759"/>
<evidence type="ECO:0000256" key="8">
    <source>
        <dbReference type="SAM" id="Phobius"/>
    </source>
</evidence>
<feature type="transmembrane region" description="Helical" evidence="8">
    <location>
        <begin position="414"/>
        <end position="434"/>
    </location>
</feature>
<evidence type="ECO:0000256" key="1">
    <source>
        <dbReference type="ARBA" id="ARBA00004141"/>
    </source>
</evidence>
<keyword evidence="3 8" id="KW-0812">Transmembrane</keyword>
<dbReference type="RefSeq" id="XP_049264771.1">
    <property type="nucleotide sequence ID" value="XM_049405621.1"/>
</dbReference>
<evidence type="ECO:0000313" key="11">
    <source>
        <dbReference type="EMBL" id="KAG7664539.1"/>
    </source>
</evidence>
<feature type="transmembrane region" description="Helical" evidence="8">
    <location>
        <begin position="440"/>
        <end position="466"/>
    </location>
</feature>
<dbReference type="EMBL" id="JAGSYN010000075">
    <property type="protein sequence ID" value="KAG7664539.1"/>
    <property type="molecule type" value="Genomic_DNA"/>
</dbReference>
<dbReference type="InterPro" id="IPR040241">
    <property type="entry name" value="TRP_Flc/Pkd2-like"/>
</dbReference>
<evidence type="ECO:0000313" key="12">
    <source>
        <dbReference type="Proteomes" id="UP000694255"/>
    </source>
</evidence>
<evidence type="ECO:0000256" key="9">
    <source>
        <dbReference type="SAM" id="SignalP"/>
    </source>
</evidence>
<evidence type="ECO:0000256" key="5">
    <source>
        <dbReference type="ARBA" id="ARBA00022989"/>
    </source>
</evidence>
<dbReference type="Proteomes" id="UP000694255">
    <property type="component" value="Unassembled WGS sequence"/>
</dbReference>
<evidence type="ECO:0000256" key="7">
    <source>
        <dbReference type="SAM" id="MobiDB-lite"/>
    </source>
</evidence>
<feature type="transmembrane region" description="Helical" evidence="8">
    <location>
        <begin position="560"/>
        <end position="582"/>
    </location>
</feature>
<dbReference type="SMART" id="SM01320">
    <property type="entry name" value="TRP_N"/>
    <property type="match status" value="1"/>
</dbReference>
<dbReference type="AlphaFoldDB" id="A0A8J5QN36"/>
<evidence type="ECO:0000256" key="4">
    <source>
        <dbReference type="ARBA" id="ARBA00022729"/>
    </source>
</evidence>
<feature type="transmembrane region" description="Helical" evidence="8">
    <location>
        <begin position="503"/>
        <end position="523"/>
    </location>
</feature>
<evidence type="ECO:0000259" key="10">
    <source>
        <dbReference type="SMART" id="SM01320"/>
    </source>
</evidence>
<reference evidence="11 12" key="1">
    <citation type="journal article" date="2021" name="DNA Res.">
        <title>Genome analysis of Candida subhashii reveals its hybrid nature and dual mitochondrial genome conformations.</title>
        <authorList>
            <person name="Mixao V."/>
            <person name="Hegedusova E."/>
            <person name="Saus E."/>
            <person name="Pryszcz L.P."/>
            <person name="Cillingova A."/>
            <person name="Nosek J."/>
            <person name="Gabaldon T."/>
        </authorList>
    </citation>
    <scope>NUCLEOTIDE SEQUENCE [LARGE SCALE GENOMIC DNA]</scope>
    <source>
        <strain evidence="11 12">CBS 10753</strain>
    </source>
</reference>
<evidence type="ECO:0000256" key="2">
    <source>
        <dbReference type="ARBA" id="ARBA00010642"/>
    </source>
</evidence>
<feature type="transmembrane region" description="Helical" evidence="8">
    <location>
        <begin position="206"/>
        <end position="225"/>
    </location>
</feature>
<comment type="caution">
    <text evidence="11">The sequence shown here is derived from an EMBL/GenBank/DDBJ whole genome shotgun (WGS) entry which is preliminary data.</text>
</comment>
<sequence>MLFLIPFVWLLSLLEYAHAENYIESTSLLTCMENSQFSASYFDITFFPHNNTFYFHVTALSSINNVEVGANVNLITYGLNVLQRNISLCDISYDDGQSKNNPLCPLTSGHLDLNSQYTIGESVTSQIPGIAYTIPDLDASVRVIIYDAKTFESLACVEARLSNGKTVATKYAAWPIAAIAGLGVITSGVVSVIGHSSTAAHIASNSMSLFIYFQSLVITAMMAVARVPPIAAAWAQNFVWSMGIVRVGFVQDIANWYVQSTGGTPTDILDTNYISVSVQKFVKRAAQQFWGSLIKFTNIPSKDIVKRATITLEAAGATSDSLNPDLYSTNEKDPQLSGKILVLRGIQRVSYLAGIEITDLFMTAIIFLFFFAFVMIVCLMLFKAVIEILIRSNLMNEGKFNEYRQQWASIIKGTLYRLFVLALPQICLFCLWEFTSRDSVGTVVVAVFLLVITLALLIQAAARVYLKGRESVREFKNPAYLLYGDGKFLNRFGFLYVQYRADCYYFILAALVYIFLKSLFVALLQSQGMAQSVIVFVIELAFLVLVCWLRPFMDKRTNIFNITIAVINTINALFFMFFSNIFRQPQVVSSVMAVVYFVLNAVFALFLLIFTIVTCVLALLYKNPDARYQPMKDDRVSFLPRFGKDGNAANQGQANPNEDLELMALGATAMKGHEHGGTNGEQGLNGKSENDSVYDDELSMFGPTQNASRVYSEPSYDRVEPIQPNSTIGGNPYNAHRGYNAPSGYSGPASGPQSRNASNPFLGSESSGPASYSNSRSDSRVNFI</sequence>
<dbReference type="Pfam" id="PF06011">
    <property type="entry name" value="TRP"/>
    <property type="match status" value="1"/>
</dbReference>
<dbReference type="PANTHER" id="PTHR31145:SF2">
    <property type="entry name" value="FLAVIN CARRIER PROTEIN 2"/>
    <property type="match status" value="1"/>
</dbReference>
<comment type="similarity">
    <text evidence="2">Belongs to the transient receptor potential (TRP) ion channel family.</text>
</comment>
<dbReference type="InterPro" id="IPR010308">
    <property type="entry name" value="TRP_C"/>
</dbReference>
<dbReference type="GO" id="GO:0009272">
    <property type="term" value="P:fungal-type cell wall biogenesis"/>
    <property type="evidence" value="ECO:0007669"/>
    <property type="project" value="TreeGrafter"/>
</dbReference>
<feature type="transmembrane region" description="Helical" evidence="8">
    <location>
        <begin position="360"/>
        <end position="382"/>
    </location>
</feature>
<organism evidence="11 12">
    <name type="scientific">[Candida] subhashii</name>
    <dbReference type="NCBI Taxonomy" id="561895"/>
    <lineage>
        <taxon>Eukaryota</taxon>
        <taxon>Fungi</taxon>
        <taxon>Dikarya</taxon>
        <taxon>Ascomycota</taxon>
        <taxon>Saccharomycotina</taxon>
        <taxon>Pichiomycetes</taxon>
        <taxon>Debaryomycetaceae</taxon>
        <taxon>Spathaspora</taxon>
    </lineage>
</organism>
<accession>A0A8J5QN36</accession>
<feature type="transmembrane region" description="Helical" evidence="8">
    <location>
        <begin position="529"/>
        <end position="548"/>
    </location>
</feature>
<keyword evidence="6 8" id="KW-0472">Membrane</keyword>
<keyword evidence="12" id="KW-1185">Reference proteome</keyword>
<dbReference type="InterPro" id="IPR032800">
    <property type="entry name" value="TRP_N"/>
</dbReference>
<dbReference type="GO" id="GO:0055085">
    <property type="term" value="P:transmembrane transport"/>
    <property type="evidence" value="ECO:0007669"/>
    <property type="project" value="TreeGrafter"/>
</dbReference>
<name>A0A8J5QN36_9ASCO</name>
<gene>
    <name evidence="11" type="ORF">J8A68_001926</name>
</gene>
<feature type="region of interest" description="Disordered" evidence="7">
    <location>
        <begin position="671"/>
        <end position="784"/>
    </location>
</feature>
<feature type="compositionally biased region" description="Polar residues" evidence="7">
    <location>
        <begin position="751"/>
        <end position="776"/>
    </location>
</feature>
<feature type="signal peptide" evidence="9">
    <location>
        <begin position="1"/>
        <end position="19"/>
    </location>
</feature>
<feature type="transmembrane region" description="Helical" evidence="8">
    <location>
        <begin position="171"/>
        <end position="194"/>
    </location>
</feature>
<protein>
    <submittedName>
        <fullName evidence="11">FLC2</fullName>
    </submittedName>
</protein>
<feature type="domain" description="ML-like" evidence="10">
    <location>
        <begin position="21"/>
        <end position="168"/>
    </location>
</feature>
<evidence type="ECO:0000256" key="3">
    <source>
        <dbReference type="ARBA" id="ARBA00022692"/>
    </source>
</evidence>
<comment type="subcellular location">
    <subcellularLocation>
        <location evidence="1">Membrane</location>
        <topology evidence="1">Multi-pass membrane protein</topology>
    </subcellularLocation>
</comment>
<proteinExistence type="inferred from homology"/>
<dbReference type="GO" id="GO:0016020">
    <property type="term" value="C:membrane"/>
    <property type="evidence" value="ECO:0007669"/>
    <property type="project" value="UniProtKB-SubCell"/>
</dbReference>
<feature type="transmembrane region" description="Helical" evidence="8">
    <location>
        <begin position="594"/>
        <end position="621"/>
    </location>
</feature>
<keyword evidence="4 9" id="KW-0732">Signal</keyword>
<feature type="chain" id="PRO_5035201922" evidence="9">
    <location>
        <begin position="20"/>
        <end position="784"/>
    </location>
</feature>
<dbReference type="GeneID" id="73468727"/>
<keyword evidence="5 8" id="KW-1133">Transmembrane helix</keyword>